<accession>A0A836IDX6</accession>
<evidence type="ECO:0000256" key="2">
    <source>
        <dbReference type="SAM" id="Phobius"/>
    </source>
</evidence>
<dbReference type="KEGG" id="phet:94292614"/>
<dbReference type="PANTHER" id="PTHR33987:SF1">
    <property type="entry name" value="CALCINEURIN-LIKE METALLO-PHOSPHOESTERASE SUPERFAMILY PROTEIN"/>
    <property type="match status" value="1"/>
</dbReference>
<dbReference type="EMBL" id="JAFJZO010000018">
    <property type="protein sequence ID" value="KAG5507639.1"/>
    <property type="molecule type" value="Genomic_DNA"/>
</dbReference>
<gene>
    <name evidence="3" type="ORF">JKF63_06588</name>
</gene>
<organism evidence="3 4">
    <name type="scientific">Porcisia hertigi</name>
    <dbReference type="NCBI Taxonomy" id="2761500"/>
    <lineage>
        <taxon>Eukaryota</taxon>
        <taxon>Discoba</taxon>
        <taxon>Euglenozoa</taxon>
        <taxon>Kinetoplastea</taxon>
        <taxon>Metakinetoplastina</taxon>
        <taxon>Trypanosomatida</taxon>
        <taxon>Trypanosomatidae</taxon>
        <taxon>Leishmaniinae</taxon>
        <taxon>Porcisia</taxon>
    </lineage>
</organism>
<feature type="region of interest" description="Disordered" evidence="1">
    <location>
        <begin position="325"/>
        <end position="345"/>
    </location>
</feature>
<evidence type="ECO:0000256" key="1">
    <source>
        <dbReference type="SAM" id="MobiDB-lite"/>
    </source>
</evidence>
<keyword evidence="2" id="KW-1133">Transmembrane helix</keyword>
<dbReference type="InterPro" id="IPR029052">
    <property type="entry name" value="Metallo-depent_PP-like"/>
</dbReference>
<dbReference type="Proteomes" id="UP000674318">
    <property type="component" value="Unassembled WGS sequence"/>
</dbReference>
<dbReference type="AlphaFoldDB" id="A0A836IDX6"/>
<evidence type="ECO:0000313" key="4">
    <source>
        <dbReference type="Proteomes" id="UP000674318"/>
    </source>
</evidence>
<dbReference type="OrthoDB" id="10266805at2759"/>
<dbReference type="InterPro" id="IPR018946">
    <property type="entry name" value="PhoD-like_MPP"/>
</dbReference>
<evidence type="ECO:0000313" key="3">
    <source>
        <dbReference type="EMBL" id="KAG5507639.1"/>
    </source>
</evidence>
<keyword evidence="2" id="KW-0812">Transmembrane</keyword>
<sequence>MRRRVFDGESHAKQGILPALALVSRRHRSTLIALVLVSAGLLMLANIVLIFSWLTEDNVATPTVDYFKTSDAWLNRNENQEEWRRAQIQAEHLNLPSPHGISTSQVFFISCNRHDRSQLYWAYMATAAQCEMLSRANATAAPSCRKLYSGESPLIYTDDAAVSRVPPGPLPKSPADADGKVRSNEVPLGACGSVYDNAEAALYRPRHWRTPPPGLLVDETLPPSHRAAGPQRGLRVAPHDTTSLARVPVDALIWLGDAIYADKLADGYDSQSLFFQHANTMVTVGQFWRIQRDAPEYNAFINSCVAGSERLDWNRFQSTEIHLDTSAHNRERTPHRFPSPSSSPHRNVWGTWDDHDMGKNDAGREYAQRNSTQRFFLEFLRAPPSDPRWHREGVYQAYTIAFREAVNDANGWGAPLQLLLERVYEHAICVVLLDVRSFRDRPDASHTGDMLGAAQWEWFEALIQNYTTPTRDGQERCAMVLIGGGIQFMLDEKPAENWAAFPHSRDRLLGLLRAYGLERATFITGDVHMGELGADFTEHAIGDVLGYPMVEATSSGLTHSANMYFLPSLMLLLFPSSRRLSLYVDKNFGSLRLSLDLRHLPSIRSYLNDAEAAISKGPKAEQAKERLKSPEWRREARAAVEQALNATFTIFSIPNSGQPVHRLNFPLAMLTYAHGAAYRDATVNAVDGSVYRRSTAPPVTWEEKGDMEAAKATARTTPSSPRSLLLLKNGTITYISHYRNTEPAPFITWSARQLQYYLFTGFSVPETLKLMVLFNMLFCVWVLLLVFKKIRRHRWPQRRASFSPCRTV</sequence>
<dbReference type="SUPFAM" id="SSF56300">
    <property type="entry name" value="Metallo-dependent phosphatases"/>
    <property type="match status" value="1"/>
</dbReference>
<comment type="caution">
    <text evidence="3">The sequence shown here is derived from an EMBL/GenBank/DDBJ whole genome shotgun (WGS) entry which is preliminary data.</text>
</comment>
<dbReference type="PANTHER" id="PTHR33987">
    <property type="entry name" value="CALCINEURIN-LIKE METALLO-PHOSPHOESTERASE SUPERFAMILY PROTEIN"/>
    <property type="match status" value="1"/>
</dbReference>
<reference evidence="3 4" key="1">
    <citation type="submission" date="2021-02" db="EMBL/GenBank/DDBJ databases">
        <title>Porcisia hertigi Genome sequencing and assembly.</title>
        <authorList>
            <person name="Almutairi H."/>
            <person name="Gatherer D."/>
        </authorList>
    </citation>
    <scope>NUCLEOTIDE SEQUENCE [LARGE SCALE GENOMIC DNA]</scope>
    <source>
        <strain evidence="3 4">C119</strain>
    </source>
</reference>
<protein>
    <recommendedName>
        <fullName evidence="5">PhoD-like phosphatase metallophosphatase domain-containing protein</fullName>
    </recommendedName>
</protein>
<keyword evidence="2" id="KW-0472">Membrane</keyword>
<proteinExistence type="predicted"/>
<dbReference type="InterPro" id="IPR038607">
    <property type="entry name" value="PhoD-like_sf"/>
</dbReference>
<dbReference type="RefSeq" id="XP_067757954.1">
    <property type="nucleotide sequence ID" value="XM_067902537.1"/>
</dbReference>
<dbReference type="Gene3D" id="3.60.21.70">
    <property type="entry name" value="PhoD-like phosphatase"/>
    <property type="match status" value="1"/>
</dbReference>
<dbReference type="GeneID" id="94292614"/>
<feature type="transmembrane region" description="Helical" evidence="2">
    <location>
        <begin position="31"/>
        <end position="54"/>
    </location>
</feature>
<dbReference type="CDD" id="cd07389">
    <property type="entry name" value="MPP_PhoD"/>
    <property type="match status" value="1"/>
</dbReference>
<feature type="transmembrane region" description="Helical" evidence="2">
    <location>
        <begin position="768"/>
        <end position="787"/>
    </location>
</feature>
<name>A0A836IDX6_9TRYP</name>
<feature type="compositionally biased region" description="Basic and acidic residues" evidence="1">
    <location>
        <begin position="325"/>
        <end position="334"/>
    </location>
</feature>
<keyword evidence="4" id="KW-1185">Reference proteome</keyword>
<evidence type="ECO:0008006" key="5">
    <source>
        <dbReference type="Google" id="ProtNLM"/>
    </source>
</evidence>